<accession>A0A0B3BN47</accession>
<organism evidence="2 4">
    <name type="scientific">Pseudomonas flexibilis</name>
    <dbReference type="NCBI Taxonomy" id="706570"/>
    <lineage>
        <taxon>Bacteria</taxon>
        <taxon>Pseudomonadati</taxon>
        <taxon>Pseudomonadota</taxon>
        <taxon>Gammaproteobacteria</taxon>
        <taxon>Pseudomonadales</taxon>
        <taxon>Pseudomonadaceae</taxon>
        <taxon>Pseudomonas</taxon>
    </lineage>
</organism>
<reference evidence="2 4" key="1">
    <citation type="submission" date="2014-11" db="EMBL/GenBank/DDBJ databases">
        <title>Genome sequence of Pseudomonas tuomuerensis JCM 14085.</title>
        <authorList>
            <person name="Shin S.-K."/>
            <person name="Yi H."/>
        </authorList>
    </citation>
    <scope>NUCLEOTIDE SEQUENCE [LARGE SCALE GENOMIC DNA]</scope>
    <source>
        <strain evidence="2 4">JCM 14085</strain>
    </source>
</reference>
<evidence type="ECO:0000313" key="2">
    <source>
        <dbReference type="EMBL" id="KHO65913.1"/>
    </source>
</evidence>
<dbReference type="Proteomes" id="UP000030980">
    <property type="component" value="Unassembled WGS sequence"/>
</dbReference>
<dbReference type="Pfam" id="PF03412">
    <property type="entry name" value="Peptidase_C39"/>
    <property type="match status" value="1"/>
</dbReference>
<dbReference type="GO" id="GO:0005524">
    <property type="term" value="F:ATP binding"/>
    <property type="evidence" value="ECO:0007669"/>
    <property type="project" value="InterPro"/>
</dbReference>
<dbReference type="PATRIC" id="fig|706570.3.peg.2556"/>
<gene>
    <name evidence="2" type="ORF">PT85_07740</name>
    <name evidence="3" type="ORF">SAMN05421672_10448</name>
</gene>
<dbReference type="InterPro" id="IPR005074">
    <property type="entry name" value="Peptidase_C39"/>
</dbReference>
<dbReference type="CDD" id="cd02423">
    <property type="entry name" value="Peptidase_C39G"/>
    <property type="match status" value="1"/>
</dbReference>
<evidence type="ECO:0000313" key="5">
    <source>
        <dbReference type="Proteomes" id="UP000186079"/>
    </source>
</evidence>
<dbReference type="EMBL" id="JTAK01000002">
    <property type="protein sequence ID" value="KHO65913.1"/>
    <property type="molecule type" value="Genomic_DNA"/>
</dbReference>
<dbReference type="OrthoDB" id="13401at2"/>
<dbReference type="EMBL" id="FTMC01000004">
    <property type="protein sequence ID" value="SIQ20860.1"/>
    <property type="molecule type" value="Genomic_DNA"/>
</dbReference>
<dbReference type="GO" id="GO:0016020">
    <property type="term" value="C:membrane"/>
    <property type="evidence" value="ECO:0007669"/>
    <property type="project" value="InterPro"/>
</dbReference>
<accession>A0A0B2D7D9</accession>
<keyword evidence="4" id="KW-1185">Reference proteome</keyword>
<dbReference type="STRING" id="706570.PT85_07740"/>
<dbReference type="AlphaFoldDB" id="A0A0B2D7D9"/>
<proteinExistence type="predicted"/>
<evidence type="ECO:0000259" key="1">
    <source>
        <dbReference type="PROSITE" id="PS50990"/>
    </source>
</evidence>
<evidence type="ECO:0000313" key="4">
    <source>
        <dbReference type="Proteomes" id="UP000030980"/>
    </source>
</evidence>
<dbReference type="PROSITE" id="PS50990">
    <property type="entry name" value="PEPTIDASE_C39"/>
    <property type="match status" value="1"/>
</dbReference>
<reference evidence="3 5" key="2">
    <citation type="submission" date="2017-01" db="EMBL/GenBank/DDBJ databases">
        <authorList>
            <person name="Mah S.A."/>
            <person name="Swanson W.J."/>
            <person name="Moy G.W."/>
            <person name="Vacquier V.D."/>
        </authorList>
    </citation>
    <scope>NUCLEOTIDE SEQUENCE [LARGE SCALE GENOMIC DNA]</scope>
    <source>
        <strain evidence="3 5">ATCC 29606</strain>
    </source>
</reference>
<dbReference type="RefSeq" id="WP_027589762.1">
    <property type="nucleotide sequence ID" value="NZ_FMUP01000001.1"/>
</dbReference>
<feature type="domain" description="Peptidase C39" evidence="1">
    <location>
        <begin position="61"/>
        <end position="192"/>
    </location>
</feature>
<dbReference type="Gene3D" id="3.90.70.10">
    <property type="entry name" value="Cysteine proteinases"/>
    <property type="match status" value="1"/>
</dbReference>
<dbReference type="GO" id="GO:0008233">
    <property type="term" value="F:peptidase activity"/>
    <property type="evidence" value="ECO:0007669"/>
    <property type="project" value="InterPro"/>
</dbReference>
<dbReference type="GO" id="GO:0006508">
    <property type="term" value="P:proteolysis"/>
    <property type="evidence" value="ECO:0007669"/>
    <property type="project" value="InterPro"/>
</dbReference>
<sequence length="256" mass="28591">MIEILLGSLLAVWGFTEAVDTRTVPEGGVNVSHGMTVAGPVRESVVVEPLSQLKYRNVVRQAYDYSCGSAALTTVLDYYLGLNLDERQVMEGLLHYGEADKIAERRGFSLLDMKRLTAALGYQSGGFRADFQDLVTLEHPAIVPIEYAGFKHFVVLRKVQEGRVYVADPALGNISFTQTRFQDVWDQNVVFIVYPGERPPVNALALSDADMRLVDDRTTSLLAFREFPVLAKFTENQATEIGSAGQLRETHYIRRK</sequence>
<dbReference type="Proteomes" id="UP000186079">
    <property type="component" value="Unassembled WGS sequence"/>
</dbReference>
<name>A0A0B2D7D9_9PSED</name>
<protein>
    <submittedName>
        <fullName evidence="2">Peptidase C39</fullName>
    </submittedName>
</protein>
<evidence type="ECO:0000313" key="3">
    <source>
        <dbReference type="EMBL" id="SIQ20860.1"/>
    </source>
</evidence>